<sequence>MYIPEFIRKMRLSVMFSVLIAGAMIVISTAIYWYQFEQNKKALQNNLYSEATSILNFADVLLDSRNEKFFSGESTEVPQIIQNEIFKKFTEVSQGKVFFKEASKHPMNPANKALPFEAEVIDYFQSHKDQKEHERQVVLNGKEYYMLARPMIAEERCKLCHPTWTPGDVIAIESTRIDLSDFKEALSKNILFAVLNWLFSIAVILLVIHLLFKEVVAKRLEKLLEIFGLVERGKLAIDDILGKDGNIDPKSKNEIDQLFSHLKQMVDSLRPVIMKVVTQSKNVAFEASYGVVTLKQANDLVSNQTKEIEVVADSLQNIDKMNESLNKQLEELVLQIDQTVGLVADGKKQMDYNASETEQASAALESTVNVIEELRNFSGEVSKTIDAISDIADETNLIALNAAIEAARAGEHGRGFAVVAEKVRQLAEISMENAKNTRQIIQSMVNSIDSVVKSAKSTQEIFGCLRESAKKIDAYFTQIENTQKITIETMHHFGNEFEEEKRAFHEILEKLDTVTKRNSDILNSSKNIESVMTLIAEESAELKVLSDGFETVKNKRNVPRTIVSPPIYTEIVLENGTSMPGYIFDISEKGISFYSIEKDSPCKNLDLHGTRGKIKLEKDVNGIKDISFQIVYKSEPKLGGVCFCGAKKIG</sequence>
<dbReference type="SUPFAM" id="SSF58104">
    <property type="entry name" value="Methyl-accepting chemotaxis protein (MCP) signaling domain"/>
    <property type="match status" value="1"/>
</dbReference>
<dbReference type="STRING" id="223786.SAMN05216234_14017"/>
<feature type="transmembrane region" description="Helical" evidence="4">
    <location>
        <begin position="190"/>
        <end position="212"/>
    </location>
</feature>
<dbReference type="Gene3D" id="1.10.287.950">
    <property type="entry name" value="Methyl-accepting chemotaxis protein"/>
    <property type="match status" value="1"/>
</dbReference>
<dbReference type="SMART" id="SM00283">
    <property type="entry name" value="MA"/>
    <property type="match status" value="1"/>
</dbReference>
<comment type="similarity">
    <text evidence="2">Belongs to the methyl-accepting chemotaxis (MCP) protein family.</text>
</comment>
<dbReference type="InterPro" id="IPR021796">
    <property type="entry name" value="Tll0287-like_dom"/>
</dbReference>
<feature type="transmembrane region" description="Helical" evidence="4">
    <location>
        <begin position="12"/>
        <end position="34"/>
    </location>
</feature>
<proteinExistence type="inferred from homology"/>
<dbReference type="Pfam" id="PF00015">
    <property type="entry name" value="MCPsignal"/>
    <property type="match status" value="1"/>
</dbReference>
<keyword evidence="1 3" id="KW-0807">Transducer</keyword>
<dbReference type="GO" id="GO:0016020">
    <property type="term" value="C:membrane"/>
    <property type="evidence" value="ECO:0007669"/>
    <property type="project" value="InterPro"/>
</dbReference>
<dbReference type="GO" id="GO:0004888">
    <property type="term" value="F:transmembrane signaling receptor activity"/>
    <property type="evidence" value="ECO:0007669"/>
    <property type="project" value="InterPro"/>
</dbReference>
<evidence type="ECO:0000259" key="5">
    <source>
        <dbReference type="PROSITE" id="PS50111"/>
    </source>
</evidence>
<evidence type="ECO:0000256" key="2">
    <source>
        <dbReference type="ARBA" id="ARBA00029447"/>
    </source>
</evidence>
<dbReference type="PROSITE" id="PS50111">
    <property type="entry name" value="CHEMOTAXIS_TRANSDUC_2"/>
    <property type="match status" value="1"/>
</dbReference>
<dbReference type="PRINTS" id="PR00260">
    <property type="entry name" value="CHEMTRNSDUCR"/>
</dbReference>
<reference evidence="6 7" key="1">
    <citation type="submission" date="2016-10" db="EMBL/GenBank/DDBJ databases">
        <authorList>
            <person name="de Groot N.N."/>
        </authorList>
    </citation>
    <scope>NUCLEOTIDE SEQUENCE [LARGE SCALE GENOMIC DNA]</scope>
    <source>
        <strain evidence="6 7">EP1-55-1</strain>
    </source>
</reference>
<keyword evidence="7" id="KW-1185">Reference proteome</keyword>
<name>A0A1I5T4V1_9BACT</name>
<evidence type="ECO:0000256" key="3">
    <source>
        <dbReference type="PROSITE-ProRule" id="PRU00284"/>
    </source>
</evidence>
<accession>A0A1I5T4V1</accession>
<gene>
    <name evidence="6" type="ORF">SAMN05216234_14017</name>
</gene>
<evidence type="ECO:0000313" key="6">
    <source>
        <dbReference type="EMBL" id="SFP78072.1"/>
    </source>
</evidence>
<dbReference type="PANTHER" id="PTHR32089:SF112">
    <property type="entry name" value="LYSOZYME-LIKE PROTEIN-RELATED"/>
    <property type="match status" value="1"/>
</dbReference>
<dbReference type="InterPro" id="IPR004089">
    <property type="entry name" value="MCPsignal_dom"/>
</dbReference>
<dbReference type="GO" id="GO:0007165">
    <property type="term" value="P:signal transduction"/>
    <property type="evidence" value="ECO:0007669"/>
    <property type="project" value="UniProtKB-KW"/>
</dbReference>
<evidence type="ECO:0000256" key="1">
    <source>
        <dbReference type="ARBA" id="ARBA00023224"/>
    </source>
</evidence>
<organism evidence="6 7">
    <name type="scientific">Hydrogenimonas thermophila</name>
    <dbReference type="NCBI Taxonomy" id="223786"/>
    <lineage>
        <taxon>Bacteria</taxon>
        <taxon>Pseudomonadati</taxon>
        <taxon>Campylobacterota</taxon>
        <taxon>Epsilonproteobacteria</taxon>
        <taxon>Campylobacterales</taxon>
        <taxon>Hydrogenimonadaceae</taxon>
        <taxon>Hydrogenimonas</taxon>
    </lineage>
</organism>
<dbReference type="Proteomes" id="UP000199227">
    <property type="component" value="Unassembled WGS sequence"/>
</dbReference>
<dbReference type="GO" id="GO:0006935">
    <property type="term" value="P:chemotaxis"/>
    <property type="evidence" value="ECO:0007669"/>
    <property type="project" value="InterPro"/>
</dbReference>
<dbReference type="InterPro" id="IPR004090">
    <property type="entry name" value="Chemotax_Me-accpt_rcpt"/>
</dbReference>
<evidence type="ECO:0000313" key="7">
    <source>
        <dbReference type="Proteomes" id="UP000199227"/>
    </source>
</evidence>
<dbReference type="Pfam" id="PF11845">
    <property type="entry name" value="Tll0287-like"/>
    <property type="match status" value="1"/>
</dbReference>
<dbReference type="RefSeq" id="WP_092913655.1">
    <property type="nucleotide sequence ID" value="NZ_FOXB01000040.1"/>
</dbReference>
<keyword evidence="4" id="KW-0472">Membrane</keyword>
<dbReference type="OrthoDB" id="5368486at2"/>
<keyword evidence="4" id="KW-1133">Transmembrane helix</keyword>
<protein>
    <submittedName>
        <fullName evidence="6">Methyl-accepting chemotaxis protein</fullName>
    </submittedName>
</protein>
<dbReference type="PANTHER" id="PTHR32089">
    <property type="entry name" value="METHYL-ACCEPTING CHEMOTAXIS PROTEIN MCPB"/>
    <property type="match status" value="1"/>
</dbReference>
<feature type="domain" description="Methyl-accepting transducer" evidence="5">
    <location>
        <begin position="279"/>
        <end position="515"/>
    </location>
</feature>
<keyword evidence="4" id="KW-0812">Transmembrane</keyword>
<dbReference type="EMBL" id="FOXB01000040">
    <property type="protein sequence ID" value="SFP78072.1"/>
    <property type="molecule type" value="Genomic_DNA"/>
</dbReference>
<evidence type="ECO:0000256" key="4">
    <source>
        <dbReference type="SAM" id="Phobius"/>
    </source>
</evidence>
<dbReference type="AlphaFoldDB" id="A0A1I5T4V1"/>